<gene>
    <name evidence="2" type="ORF">GOQ27_04600</name>
</gene>
<evidence type="ECO:0000313" key="3">
    <source>
        <dbReference type="Proteomes" id="UP000724672"/>
    </source>
</evidence>
<feature type="transmembrane region" description="Helical" evidence="1">
    <location>
        <begin position="182"/>
        <end position="202"/>
    </location>
</feature>
<feature type="transmembrane region" description="Helical" evidence="1">
    <location>
        <begin position="66"/>
        <end position="86"/>
    </location>
</feature>
<name>A0A942Z892_9FIRM</name>
<feature type="transmembrane region" description="Helical" evidence="1">
    <location>
        <begin position="149"/>
        <end position="170"/>
    </location>
</feature>
<dbReference type="AlphaFoldDB" id="A0A942Z892"/>
<comment type="caution">
    <text evidence="2">The sequence shown here is derived from an EMBL/GenBank/DDBJ whole genome shotgun (WGS) entry which is preliminary data.</text>
</comment>
<keyword evidence="1" id="KW-1133">Transmembrane helix</keyword>
<dbReference type="EMBL" id="WSFT01000021">
    <property type="protein sequence ID" value="MBS4537729.1"/>
    <property type="molecule type" value="Genomic_DNA"/>
</dbReference>
<proteinExistence type="predicted"/>
<protein>
    <submittedName>
        <fullName evidence="2">Uncharacterized protein</fullName>
    </submittedName>
</protein>
<evidence type="ECO:0000313" key="2">
    <source>
        <dbReference type="EMBL" id="MBS4537729.1"/>
    </source>
</evidence>
<keyword evidence="1" id="KW-0472">Membrane</keyword>
<dbReference type="Proteomes" id="UP000724672">
    <property type="component" value="Unassembled WGS sequence"/>
</dbReference>
<organism evidence="2 3">
    <name type="scientific">Anaeromonas frigoriresistens</name>
    <dbReference type="NCBI Taxonomy" id="2683708"/>
    <lineage>
        <taxon>Bacteria</taxon>
        <taxon>Bacillati</taxon>
        <taxon>Bacillota</taxon>
        <taxon>Tissierellia</taxon>
        <taxon>Tissierellales</taxon>
        <taxon>Thermohalobacteraceae</taxon>
        <taxon>Anaeromonas</taxon>
    </lineage>
</organism>
<keyword evidence="1" id="KW-0812">Transmembrane</keyword>
<keyword evidence="3" id="KW-1185">Reference proteome</keyword>
<reference evidence="2" key="1">
    <citation type="submission" date="2019-12" db="EMBL/GenBank/DDBJ databases">
        <title>Clostridiaceae gen. nov. sp. nov., isolated from sediment in Xinjiang, China.</title>
        <authorList>
            <person name="Zhang R."/>
        </authorList>
    </citation>
    <scope>NUCLEOTIDE SEQUENCE</scope>
    <source>
        <strain evidence="2">D2Q-11</strain>
    </source>
</reference>
<accession>A0A942Z892</accession>
<dbReference type="RefSeq" id="WP_203365659.1">
    <property type="nucleotide sequence ID" value="NZ_WSFT01000021.1"/>
</dbReference>
<sequence length="212" mass="23940">MTNSILWLGTLVVSIIISTFAHELGHGISCYLSGIRVSTGFNKVGDLGKKPSDVEFRMEYDNSPKMIWDLGVPITLLIAMIFSNLLRVELSTKTVIIVGAVGYTNSLMRLIPCGNALWGVIKRGRLNLEDEVGLGQALKEKYEIKILRYIPLAISIIVSLYTLDITLNLLNQKASWLFDEGWTFTAITVLALWLGTNICEWLDERYRIDWER</sequence>
<evidence type="ECO:0000256" key="1">
    <source>
        <dbReference type="SAM" id="Phobius"/>
    </source>
</evidence>